<dbReference type="InterPro" id="IPR029058">
    <property type="entry name" value="AB_hydrolase_fold"/>
</dbReference>
<protein>
    <recommendedName>
        <fullName evidence="1">AB hydrolase-1 domain-containing protein</fullName>
    </recommendedName>
</protein>
<name>A0ABP4W6A1_9ACTN</name>
<reference evidence="3" key="1">
    <citation type="journal article" date="2019" name="Int. J. Syst. Evol. Microbiol.">
        <title>The Global Catalogue of Microorganisms (GCM) 10K type strain sequencing project: providing services to taxonomists for standard genome sequencing and annotation.</title>
        <authorList>
            <consortium name="The Broad Institute Genomics Platform"/>
            <consortium name="The Broad Institute Genome Sequencing Center for Infectious Disease"/>
            <person name="Wu L."/>
            <person name="Ma J."/>
        </authorList>
    </citation>
    <scope>NUCLEOTIDE SEQUENCE [LARGE SCALE GENOMIC DNA]</scope>
    <source>
        <strain evidence="3">JCM 13518</strain>
    </source>
</reference>
<accession>A0ABP4W6A1</accession>
<dbReference type="InterPro" id="IPR000073">
    <property type="entry name" value="AB_hydrolase_1"/>
</dbReference>
<dbReference type="PRINTS" id="PR00111">
    <property type="entry name" value="ABHYDROLASE"/>
</dbReference>
<dbReference type="EMBL" id="BAAAME010000005">
    <property type="protein sequence ID" value="GAA1746227.1"/>
    <property type="molecule type" value="Genomic_DNA"/>
</dbReference>
<dbReference type="SUPFAM" id="SSF53474">
    <property type="entry name" value="alpha/beta-Hydrolases"/>
    <property type="match status" value="1"/>
</dbReference>
<dbReference type="RefSeq" id="WP_344202691.1">
    <property type="nucleotide sequence ID" value="NZ_BAAAME010000005.1"/>
</dbReference>
<dbReference type="PANTHER" id="PTHR43798">
    <property type="entry name" value="MONOACYLGLYCEROL LIPASE"/>
    <property type="match status" value="1"/>
</dbReference>
<comment type="caution">
    <text evidence="2">The sequence shown here is derived from an EMBL/GenBank/DDBJ whole genome shotgun (WGS) entry which is preliminary data.</text>
</comment>
<evidence type="ECO:0000313" key="2">
    <source>
        <dbReference type="EMBL" id="GAA1746227.1"/>
    </source>
</evidence>
<feature type="domain" description="AB hydrolase-1" evidence="1">
    <location>
        <begin position="28"/>
        <end position="134"/>
    </location>
</feature>
<evidence type="ECO:0000259" key="1">
    <source>
        <dbReference type="Pfam" id="PF00561"/>
    </source>
</evidence>
<organism evidence="2 3">
    <name type="scientific">Aeromicrobium alkaliterrae</name>
    <dbReference type="NCBI Taxonomy" id="302168"/>
    <lineage>
        <taxon>Bacteria</taxon>
        <taxon>Bacillati</taxon>
        <taxon>Actinomycetota</taxon>
        <taxon>Actinomycetes</taxon>
        <taxon>Propionibacteriales</taxon>
        <taxon>Nocardioidaceae</taxon>
        <taxon>Aeromicrobium</taxon>
    </lineage>
</organism>
<gene>
    <name evidence="2" type="ORF">GCM10009710_27770</name>
</gene>
<evidence type="ECO:0000313" key="3">
    <source>
        <dbReference type="Proteomes" id="UP001501057"/>
    </source>
</evidence>
<dbReference type="Pfam" id="PF00561">
    <property type="entry name" value="Abhydrolase_1"/>
    <property type="match status" value="1"/>
</dbReference>
<sequence>MSTVHREYVDVAHGQVHVRAAGERSEHPTLLCLHMSPASGLVYENVMAEIGRTRRVIAPDTPGFGASDPTPEPPEIADYADVMAEVVRAIGGGPVDVMGYHTGSYTAVELAVRHPELVRRIVTVSMPVFTADELAHFLAIYSTDPIFTEDGENLLAKWRWFVDFFGVGRFNTVEDAGRIFLARLSGGPRHWWGHHAAFRYDAPAALARLDRPITVLNLDDDLTHQTRRAAAYLPSGSILERPGWTHGFLDTDPAGAAQAVTQILDANVKYPDAGPGDED</sequence>
<dbReference type="Proteomes" id="UP001501057">
    <property type="component" value="Unassembled WGS sequence"/>
</dbReference>
<proteinExistence type="predicted"/>
<dbReference type="PANTHER" id="PTHR43798:SF33">
    <property type="entry name" value="HYDROLASE, PUTATIVE (AFU_ORTHOLOGUE AFUA_2G14860)-RELATED"/>
    <property type="match status" value="1"/>
</dbReference>
<dbReference type="Gene3D" id="3.40.50.1820">
    <property type="entry name" value="alpha/beta hydrolase"/>
    <property type="match status" value="1"/>
</dbReference>
<dbReference type="InterPro" id="IPR050266">
    <property type="entry name" value="AB_hydrolase_sf"/>
</dbReference>
<keyword evidence="3" id="KW-1185">Reference proteome</keyword>